<dbReference type="Gene3D" id="3.40.50.1110">
    <property type="entry name" value="SGNH hydrolase"/>
    <property type="match status" value="1"/>
</dbReference>
<dbReference type="InterPro" id="IPR013830">
    <property type="entry name" value="SGNH_hydro"/>
</dbReference>
<evidence type="ECO:0000313" key="4">
    <source>
        <dbReference type="Proteomes" id="UP001470230"/>
    </source>
</evidence>
<proteinExistence type="predicted"/>
<dbReference type="Pfam" id="PF14606">
    <property type="entry name" value="Lipase_GDSL_3"/>
    <property type="match status" value="1"/>
</dbReference>
<reference evidence="3 4" key="1">
    <citation type="submission" date="2024-04" db="EMBL/GenBank/DDBJ databases">
        <title>Tritrichomonas musculus Genome.</title>
        <authorList>
            <person name="Alves-Ferreira E."/>
            <person name="Grigg M."/>
            <person name="Lorenzi H."/>
            <person name="Galac M."/>
        </authorList>
    </citation>
    <scope>NUCLEOTIDE SEQUENCE [LARGE SCALE GENOMIC DNA]</scope>
    <source>
        <strain evidence="3 4">EAF2021</strain>
    </source>
</reference>
<evidence type="ECO:0000259" key="1">
    <source>
        <dbReference type="Pfam" id="PF14606"/>
    </source>
</evidence>
<dbReference type="InterPro" id="IPR036514">
    <property type="entry name" value="SGNH_hydro_sf"/>
</dbReference>
<accession>A0ABR2JYE5</accession>
<dbReference type="Proteomes" id="UP001470230">
    <property type="component" value="Unassembled WGS sequence"/>
</dbReference>
<dbReference type="EMBL" id="JAPFFF010000008">
    <property type="protein sequence ID" value="KAK8883663.1"/>
    <property type="molecule type" value="Genomic_DNA"/>
</dbReference>
<gene>
    <name evidence="3" type="ORF">M9Y10_042760</name>
</gene>
<evidence type="ECO:0000259" key="2">
    <source>
        <dbReference type="Pfam" id="PF14607"/>
    </source>
</evidence>
<sequence>MDIHVFLKKINIKFELIKLLILVFFFNHSDCAILHDPLVEPSFPVIQNQGFISEINRTYFRFPNRAKNTINSRVWFLSRNSAGLAIYFRTNSNFIKISYQCLINFSKFNIPATGVSGIDLLSRTQSNDWVSVKSTYLFEPSIQKVTYTYNETRKSDNDKGFEYRLYLPLYNTVDQLKIHTNDDSFFSWIEKDYSIPIVIYGTSIVQGCCISRPIHSWPNLVQRHFNIPILNFGFSNSARLEEEVVKLVIENEAKLYILDCLPNCYEFDVDTIKNLIFNAIKLIRNKWPLTPILLTEFCGLNYQDIDDESNRQVLNANLAQFEIYEKLIKEGEKRLFYLSKDEIGFNSNCWSDFIHPNNIGMQKYANAYIKKFYQIFCLSGSKMLSISIDFNTDIDFFESLPFLYILIMLLFKFI</sequence>
<feature type="domain" description="SGNH hydrolase-type esterase N-terminal" evidence="2">
    <location>
        <begin position="42"/>
        <end position="184"/>
    </location>
</feature>
<protein>
    <recommendedName>
        <fullName evidence="5">SGNH hydrolase-type esterase domain-containing protein</fullName>
    </recommendedName>
</protein>
<feature type="domain" description="SGNH hydrolase-type esterase" evidence="1">
    <location>
        <begin position="196"/>
        <end position="371"/>
    </location>
</feature>
<dbReference type="SUPFAM" id="SSF52266">
    <property type="entry name" value="SGNH hydrolase"/>
    <property type="match status" value="1"/>
</dbReference>
<dbReference type="Pfam" id="PF14607">
    <property type="entry name" value="GxDLY"/>
    <property type="match status" value="1"/>
</dbReference>
<organism evidence="3 4">
    <name type="scientific">Tritrichomonas musculus</name>
    <dbReference type="NCBI Taxonomy" id="1915356"/>
    <lineage>
        <taxon>Eukaryota</taxon>
        <taxon>Metamonada</taxon>
        <taxon>Parabasalia</taxon>
        <taxon>Tritrichomonadida</taxon>
        <taxon>Tritrichomonadidae</taxon>
        <taxon>Tritrichomonas</taxon>
    </lineage>
</organism>
<dbReference type="Gene3D" id="2.60.120.260">
    <property type="entry name" value="Galactose-binding domain-like"/>
    <property type="match status" value="1"/>
</dbReference>
<name>A0ABR2JYE5_9EUKA</name>
<dbReference type="InterPro" id="IPR032740">
    <property type="entry name" value="GxDLY"/>
</dbReference>
<evidence type="ECO:0000313" key="3">
    <source>
        <dbReference type="EMBL" id="KAK8883663.1"/>
    </source>
</evidence>
<evidence type="ECO:0008006" key="5">
    <source>
        <dbReference type="Google" id="ProtNLM"/>
    </source>
</evidence>
<comment type="caution">
    <text evidence="3">The sequence shown here is derived from an EMBL/GenBank/DDBJ whole genome shotgun (WGS) entry which is preliminary data.</text>
</comment>
<keyword evidence="4" id="KW-1185">Reference proteome</keyword>